<organism evidence="2 3">
    <name type="scientific">Chitinibacter bivalviorum</name>
    <dbReference type="NCBI Taxonomy" id="2739434"/>
    <lineage>
        <taxon>Bacteria</taxon>
        <taxon>Pseudomonadati</taxon>
        <taxon>Pseudomonadota</taxon>
        <taxon>Betaproteobacteria</taxon>
        <taxon>Neisseriales</taxon>
        <taxon>Chitinibacteraceae</taxon>
        <taxon>Chitinibacter</taxon>
    </lineage>
</organism>
<dbReference type="AlphaFoldDB" id="A0A7H9BIL5"/>
<dbReference type="EMBL" id="CP058627">
    <property type="protein sequence ID" value="QLG87394.1"/>
    <property type="molecule type" value="Genomic_DNA"/>
</dbReference>
<gene>
    <name evidence="2" type="ORF">HQ393_03490</name>
</gene>
<dbReference type="RefSeq" id="WP_179357477.1">
    <property type="nucleotide sequence ID" value="NZ_CP058627.1"/>
</dbReference>
<dbReference type="InterPro" id="IPR000182">
    <property type="entry name" value="GNAT_dom"/>
</dbReference>
<keyword evidence="3" id="KW-1185">Reference proteome</keyword>
<keyword evidence="2" id="KW-0808">Transferase</keyword>
<protein>
    <submittedName>
        <fullName evidence="2">GNAT family N-acetyltransferase</fullName>
    </submittedName>
</protein>
<dbReference type="Pfam" id="PF13302">
    <property type="entry name" value="Acetyltransf_3"/>
    <property type="match status" value="1"/>
</dbReference>
<name>A0A7H9BIL5_9NEIS</name>
<dbReference type="InterPro" id="IPR016181">
    <property type="entry name" value="Acyl_CoA_acyltransferase"/>
</dbReference>
<dbReference type="PROSITE" id="PS51186">
    <property type="entry name" value="GNAT"/>
    <property type="match status" value="1"/>
</dbReference>
<dbReference type="SUPFAM" id="SSF55729">
    <property type="entry name" value="Acyl-CoA N-acyltransferases (Nat)"/>
    <property type="match status" value="1"/>
</dbReference>
<proteinExistence type="predicted"/>
<accession>A0A7H9BIL5</accession>
<dbReference type="Gene3D" id="3.40.630.30">
    <property type="match status" value="1"/>
</dbReference>
<dbReference type="KEGG" id="chiz:HQ393_03490"/>
<feature type="domain" description="N-acetyltransferase" evidence="1">
    <location>
        <begin position="41"/>
        <end position="187"/>
    </location>
</feature>
<sequence>MIEPDGLNLLRLLKSNRGWQEGSLCLPVGKPVVALLRPIVTKGDALSDQDLDNLSEWRNRFVKSFLTEFDATREQTRRWLVNSVDADLGKILFMLEDLNGNSIGHLGLGFINWDAKYGEADAIVRGNPAPKGLMKEALQTLIKWAKSELGLEEVCVRVRSDNTAIDFYRKSGFVEYKRVSIMASQVDSTLIWSEREGHIAPFLVYMRYAHA</sequence>
<dbReference type="GO" id="GO:0016747">
    <property type="term" value="F:acyltransferase activity, transferring groups other than amino-acyl groups"/>
    <property type="evidence" value="ECO:0007669"/>
    <property type="project" value="InterPro"/>
</dbReference>
<reference evidence="2 3" key="1">
    <citation type="submission" date="2020-07" db="EMBL/GenBank/DDBJ databases">
        <title>Complete genome sequence of Chitinibacter sp. 2T18.</title>
        <authorList>
            <person name="Bae J.-W."/>
            <person name="Choi J.-W."/>
        </authorList>
    </citation>
    <scope>NUCLEOTIDE SEQUENCE [LARGE SCALE GENOMIC DNA]</scope>
    <source>
        <strain evidence="2 3">2T18</strain>
    </source>
</reference>
<dbReference type="Proteomes" id="UP000509597">
    <property type="component" value="Chromosome"/>
</dbReference>
<evidence type="ECO:0000313" key="3">
    <source>
        <dbReference type="Proteomes" id="UP000509597"/>
    </source>
</evidence>
<evidence type="ECO:0000259" key="1">
    <source>
        <dbReference type="PROSITE" id="PS51186"/>
    </source>
</evidence>
<evidence type="ECO:0000313" key="2">
    <source>
        <dbReference type="EMBL" id="QLG87394.1"/>
    </source>
</evidence>